<feature type="domain" description="PPIase cyclophilin-type" evidence="21">
    <location>
        <begin position="295"/>
        <end position="430"/>
    </location>
</feature>
<dbReference type="EnsemblMetazoa" id="OVOC11134.1">
    <property type="protein sequence ID" value="OVOC11134.1"/>
    <property type="gene ID" value="WBGene00247943"/>
</dbReference>
<evidence type="ECO:0000256" key="19">
    <source>
        <dbReference type="ARBA" id="ARBA00078275"/>
    </source>
</evidence>
<dbReference type="SUPFAM" id="SSF50891">
    <property type="entry name" value="Cyclophilin-like"/>
    <property type="match status" value="1"/>
</dbReference>
<evidence type="ECO:0000256" key="7">
    <source>
        <dbReference type="ARBA" id="ARBA00022664"/>
    </source>
</evidence>
<dbReference type="PROSITE" id="PS00170">
    <property type="entry name" value="CSA_PPIASE_1"/>
    <property type="match status" value="1"/>
</dbReference>
<evidence type="ECO:0000256" key="11">
    <source>
        <dbReference type="ARBA" id="ARBA00022843"/>
    </source>
</evidence>
<dbReference type="InterPro" id="IPR013083">
    <property type="entry name" value="Znf_RING/FYVE/PHD"/>
</dbReference>
<proteinExistence type="inferred from homology"/>
<keyword evidence="9" id="KW-0747">Spliceosome</keyword>
<evidence type="ECO:0000313" key="24">
    <source>
        <dbReference type="Proteomes" id="UP000024404"/>
    </source>
</evidence>
<dbReference type="Proteomes" id="UP000024404">
    <property type="component" value="Unassembled WGS sequence"/>
</dbReference>
<keyword evidence="10" id="KW-0833">Ubl conjugation pathway</keyword>
<dbReference type="Pfam" id="PF04641">
    <property type="entry name" value="Rtf2"/>
    <property type="match status" value="1"/>
</dbReference>
<dbReference type="GO" id="GO:0006397">
    <property type="term" value="P:mRNA processing"/>
    <property type="evidence" value="ECO:0007669"/>
    <property type="project" value="UniProtKB-KW"/>
</dbReference>
<evidence type="ECO:0000256" key="6">
    <source>
        <dbReference type="ARBA" id="ARBA00022499"/>
    </source>
</evidence>
<dbReference type="PROSITE" id="PS51698">
    <property type="entry name" value="U_BOX"/>
    <property type="match status" value="1"/>
</dbReference>
<evidence type="ECO:0000256" key="15">
    <source>
        <dbReference type="ARBA" id="ARBA00023242"/>
    </source>
</evidence>
<dbReference type="GO" id="GO:0061630">
    <property type="term" value="F:ubiquitin protein ligase activity"/>
    <property type="evidence" value="ECO:0007669"/>
    <property type="project" value="UniProtKB-EC"/>
</dbReference>
<dbReference type="InterPro" id="IPR029000">
    <property type="entry name" value="Cyclophilin-like_dom_sf"/>
</dbReference>
<evidence type="ECO:0000256" key="8">
    <source>
        <dbReference type="ARBA" id="ARBA00022679"/>
    </source>
</evidence>
<dbReference type="InterPro" id="IPR002130">
    <property type="entry name" value="Cyclophilin-type_PPIase_dom"/>
</dbReference>
<dbReference type="SUPFAM" id="SSF57850">
    <property type="entry name" value="RING/U-box"/>
    <property type="match status" value="1"/>
</dbReference>
<evidence type="ECO:0000313" key="23">
    <source>
        <dbReference type="EnsemblMetazoa" id="OVOC11134.1"/>
    </source>
</evidence>
<evidence type="ECO:0000256" key="4">
    <source>
        <dbReference type="ARBA" id="ARBA00007930"/>
    </source>
</evidence>
<comment type="similarity">
    <text evidence="4">Belongs to the cyclophilin-type PPIase family. PPIL2 subfamily.</text>
</comment>
<reference evidence="24" key="1">
    <citation type="submission" date="2013-10" db="EMBL/GenBank/DDBJ databases">
        <title>Genome sequencing of Onchocerca volvulus.</title>
        <authorList>
            <person name="Cotton J."/>
            <person name="Tsai J."/>
            <person name="Stanley E."/>
            <person name="Tracey A."/>
            <person name="Holroyd N."/>
            <person name="Lustigman S."/>
            <person name="Berriman M."/>
        </authorList>
    </citation>
    <scope>NUCLEOTIDE SEQUENCE</scope>
</reference>
<dbReference type="InterPro" id="IPR026951">
    <property type="entry name" value="PPIL2_U-box_dom"/>
</dbReference>
<dbReference type="OMA" id="NFIKHCA"/>
<keyword evidence="7" id="KW-0507">mRNA processing</keyword>
<dbReference type="GO" id="GO:0008380">
    <property type="term" value="P:RNA splicing"/>
    <property type="evidence" value="ECO:0007669"/>
    <property type="project" value="UniProtKB-KW"/>
</dbReference>
<evidence type="ECO:0000259" key="22">
    <source>
        <dbReference type="PROSITE" id="PS51698"/>
    </source>
</evidence>
<keyword evidence="15" id="KW-0539">Nucleus</keyword>
<dbReference type="AlphaFoldDB" id="A0A8R1XLV8"/>
<dbReference type="EC" id="2.3.2.27" evidence="5"/>
<comment type="catalytic activity">
    <reaction evidence="1">
        <text>S-ubiquitinyl-[E2 ubiquitin-conjugating enzyme]-L-cysteine + [acceptor protein]-L-lysine = [E2 ubiquitin-conjugating enzyme]-L-cysteine + N(6)-ubiquitinyl-[acceptor protein]-L-lysine.</text>
        <dbReference type="EC" id="2.3.2.27"/>
    </reaction>
</comment>
<comment type="subunit">
    <text evidence="17">Component of the minor spliceosome, which splices U12-type introns. Within this complex, interacts with PRPF8/PRP8, EFTUD2/SNU114 and PLRG1. Interacts with isoform 2 of BSG. Interacts (via the PPIase cyclophilin-type domain) with CRNKL1; they may form a trimeric complex with HSP90.</text>
</comment>
<evidence type="ECO:0000256" key="18">
    <source>
        <dbReference type="ARBA" id="ARBA00073734"/>
    </source>
</evidence>
<accession>A0A8R1XLV8</accession>
<keyword evidence="24" id="KW-1185">Reference proteome</keyword>
<dbReference type="EMBL" id="CMVM020000346">
    <property type="status" value="NOT_ANNOTATED_CDS"/>
    <property type="molecule type" value="Genomic_DNA"/>
</dbReference>
<dbReference type="InterPro" id="IPR003613">
    <property type="entry name" value="Ubox_domain"/>
</dbReference>
<feature type="domain" description="U-box" evidence="22">
    <location>
        <begin position="39"/>
        <end position="112"/>
    </location>
</feature>
<evidence type="ECO:0000256" key="12">
    <source>
        <dbReference type="ARBA" id="ARBA00022990"/>
    </source>
</evidence>
<organism evidence="23 24">
    <name type="scientific">Onchocerca volvulus</name>
    <dbReference type="NCBI Taxonomy" id="6282"/>
    <lineage>
        <taxon>Eukaryota</taxon>
        <taxon>Metazoa</taxon>
        <taxon>Ecdysozoa</taxon>
        <taxon>Nematoda</taxon>
        <taxon>Chromadorea</taxon>
        <taxon>Rhabditida</taxon>
        <taxon>Spirurina</taxon>
        <taxon>Spiruromorpha</taxon>
        <taxon>Filarioidea</taxon>
        <taxon>Onchocercidae</taxon>
        <taxon>Onchocerca</taxon>
    </lineage>
</organism>
<dbReference type="GO" id="GO:0000209">
    <property type="term" value="P:protein polyubiquitination"/>
    <property type="evidence" value="ECO:0007669"/>
    <property type="project" value="TreeGrafter"/>
</dbReference>
<dbReference type="Pfam" id="PF00160">
    <property type="entry name" value="Pro_isomerase"/>
    <property type="match status" value="1"/>
</dbReference>
<evidence type="ECO:0000256" key="17">
    <source>
        <dbReference type="ARBA" id="ARBA00061807"/>
    </source>
</evidence>
<keyword evidence="12" id="KW-0007">Acetylation</keyword>
<comment type="function">
    <text evidence="16">Has a ubiquitin-protein ligase activity acting as an E3 ubiquitin protein ligase or as an ubiquitin-ubiquitin ligase promoting elongation of ubiquitin chains on substrates. By mediating 'Lys-48'-linked polyubiquitination of proteins could target them for proteasomal degradation. May also function as a chaperone, playing a role in transport to the cell membrane of BSG/Basigin for instance. Probable inactive PPIase with no peptidyl-prolyl cis-trans isomerase activity. As a component of the minor spliceosome, involved in the splicing of U12-type introns in pre-mRNAs.</text>
</comment>
<sequence length="540" mass="61263">MGKKQHQKDKLYLTTTEWKETYGGHKDDTGRRMQRALFKRLPITHCSLSLLPFEDPVCSQDGIIFDLTQIIPYLKKYGVNPVTGKKMAAKELIHLKFDKDSDGTDYLLSIGNFRCPVTFRVFTPTSHIVTICQTGNVYSLEAIEELNLKPGHLKDLLTDEPFQRKDIIVLQDPNHLEKFNIEQFHHIKLDLKTKSEIEAEKKAMKDPKFYIRRMNNETKEILKKLEKEYIPTKIEQIEEETVDELNAAHYSQGRVAAGLTSTTMEPITHQKAAILDADTVKYARVNKNGYVRILTNYGAINLELFCKDAPRACENFIKHCKNGYYNKTKFHRIIRNFILQGGDPTGTGKGGDSIWGKPFKDEIISSLSHDQRGILSMANQGTDTNKSQFFITFRSCSYLDGKHTIFGRVVGGTETLNAIEKIETDESSRPIASFQFPIDVIFLNAEIFVDPFEEAEIAVEKERENIRLAKTNQESETVVSAPAVITQIPKPKKYGSGVGKYINLPEVTAATKRTANDIAEFGTVKKTVQSNRIFGDFSSW</sequence>
<dbReference type="PROSITE" id="PS50072">
    <property type="entry name" value="CSA_PPIASE_2"/>
    <property type="match status" value="1"/>
</dbReference>
<evidence type="ECO:0000256" key="2">
    <source>
        <dbReference type="ARBA" id="ARBA00004123"/>
    </source>
</evidence>
<dbReference type="CDD" id="cd01923">
    <property type="entry name" value="cyclophilin_RING"/>
    <property type="match status" value="1"/>
</dbReference>
<dbReference type="InterPro" id="IPR020892">
    <property type="entry name" value="Cyclophilin-type_PPIase_CS"/>
</dbReference>
<dbReference type="GO" id="GO:0003755">
    <property type="term" value="F:peptidyl-prolyl cis-trans isomerase activity"/>
    <property type="evidence" value="ECO:0007669"/>
    <property type="project" value="InterPro"/>
</dbReference>
<evidence type="ECO:0000256" key="5">
    <source>
        <dbReference type="ARBA" id="ARBA00012483"/>
    </source>
</evidence>
<evidence type="ECO:0000256" key="3">
    <source>
        <dbReference type="ARBA" id="ARBA00004906"/>
    </source>
</evidence>
<dbReference type="GO" id="GO:0006457">
    <property type="term" value="P:protein folding"/>
    <property type="evidence" value="ECO:0007669"/>
    <property type="project" value="InterPro"/>
</dbReference>
<dbReference type="SMART" id="SM00504">
    <property type="entry name" value="Ubox"/>
    <property type="match status" value="1"/>
</dbReference>
<dbReference type="FunFam" id="2.40.100.10:FF:000018">
    <property type="entry name" value="Peptidyl-prolyl cis-trans isomerase-like 2"/>
    <property type="match status" value="1"/>
</dbReference>
<evidence type="ECO:0000256" key="20">
    <source>
        <dbReference type="ARBA" id="ARBA00079124"/>
    </source>
</evidence>
<dbReference type="InterPro" id="IPR044666">
    <property type="entry name" value="Cyclophilin_A-like"/>
</dbReference>
<evidence type="ECO:0000256" key="13">
    <source>
        <dbReference type="ARBA" id="ARBA00023054"/>
    </source>
</evidence>
<evidence type="ECO:0000256" key="16">
    <source>
        <dbReference type="ARBA" id="ARBA00059251"/>
    </source>
</evidence>
<keyword evidence="6" id="KW-1017">Isopeptide bond</keyword>
<dbReference type="PANTHER" id="PTHR45625">
    <property type="entry name" value="PEPTIDYL-PROLYL CIS-TRANS ISOMERASE-RELATED"/>
    <property type="match status" value="1"/>
</dbReference>
<name>A0A8R1XLV8_ONCVO</name>
<dbReference type="Gene3D" id="2.40.100.10">
    <property type="entry name" value="Cyclophilin-like"/>
    <property type="match status" value="1"/>
</dbReference>
<reference evidence="23" key="2">
    <citation type="submission" date="2022-06" db="UniProtKB">
        <authorList>
            <consortium name="EnsemblMetazoa"/>
        </authorList>
    </citation>
    <scope>IDENTIFICATION</scope>
</reference>
<dbReference type="Gene3D" id="3.30.40.10">
    <property type="entry name" value="Zinc/RING finger domain, C3HC4 (zinc finger)"/>
    <property type="match status" value="1"/>
</dbReference>
<dbReference type="GO" id="GO:0071013">
    <property type="term" value="C:catalytic step 2 spliceosome"/>
    <property type="evidence" value="ECO:0007669"/>
    <property type="project" value="TreeGrafter"/>
</dbReference>
<keyword evidence="14" id="KW-0508">mRNA splicing</keyword>
<keyword evidence="8" id="KW-0808">Transferase</keyword>
<evidence type="ECO:0000259" key="21">
    <source>
        <dbReference type="PROSITE" id="PS50072"/>
    </source>
</evidence>
<comment type="subcellular location">
    <subcellularLocation>
        <location evidence="2">Nucleus</location>
    </subcellularLocation>
</comment>
<protein>
    <recommendedName>
        <fullName evidence="18">RING-type E3 ubiquitin-protein ligase PPIL2</fullName>
        <ecNumber evidence="5">2.3.2.27</ecNumber>
    </recommendedName>
    <alternativeName>
        <fullName evidence="20">CYC4</fullName>
    </alternativeName>
    <alternativeName>
        <fullName evidence="19">Probable inactive peptidyl-prolyl cis-trans isomerase-like 2</fullName>
    </alternativeName>
</protein>
<dbReference type="CDD" id="cd16663">
    <property type="entry name" value="RING-Ubox_PPIL2"/>
    <property type="match status" value="1"/>
</dbReference>
<evidence type="ECO:0000256" key="14">
    <source>
        <dbReference type="ARBA" id="ARBA00023187"/>
    </source>
</evidence>
<dbReference type="PRINTS" id="PR00153">
    <property type="entry name" value="CSAPPISMRASE"/>
</dbReference>
<comment type="pathway">
    <text evidence="3">Protein modification; protein ubiquitination.</text>
</comment>
<evidence type="ECO:0000256" key="9">
    <source>
        <dbReference type="ARBA" id="ARBA00022728"/>
    </source>
</evidence>
<evidence type="ECO:0000256" key="10">
    <source>
        <dbReference type="ARBA" id="ARBA00022786"/>
    </source>
</evidence>
<keyword evidence="13" id="KW-0175">Coiled coil</keyword>
<evidence type="ECO:0000256" key="1">
    <source>
        <dbReference type="ARBA" id="ARBA00000900"/>
    </source>
</evidence>
<dbReference type="FunFam" id="3.30.40.10:FF:000079">
    <property type="entry name" value="Peptidyl-prolyl cis-trans isomerase 2"/>
    <property type="match status" value="1"/>
</dbReference>
<dbReference type="PANTHER" id="PTHR45625:SF1">
    <property type="entry name" value="RING-TYPE E3 UBIQUITIN-PROTEIN LIGASE PPIL2"/>
    <property type="match status" value="1"/>
</dbReference>
<keyword evidence="11" id="KW-0832">Ubl conjugation</keyword>